<evidence type="ECO:0000313" key="3">
    <source>
        <dbReference type="EMBL" id="CAH3113096.1"/>
    </source>
</evidence>
<reference evidence="3 4" key="1">
    <citation type="submission" date="2022-05" db="EMBL/GenBank/DDBJ databases">
        <authorList>
            <consortium name="Genoscope - CEA"/>
            <person name="William W."/>
        </authorList>
    </citation>
    <scope>NUCLEOTIDE SEQUENCE [LARGE SCALE GENOMIC DNA]</scope>
</reference>
<keyword evidence="1" id="KW-0175">Coiled coil</keyword>
<feature type="compositionally biased region" description="Low complexity" evidence="2">
    <location>
        <begin position="108"/>
        <end position="130"/>
    </location>
</feature>
<feature type="compositionally biased region" description="Polar residues" evidence="2">
    <location>
        <begin position="85"/>
        <end position="107"/>
    </location>
</feature>
<dbReference type="Pfam" id="PF13650">
    <property type="entry name" value="Asp_protease_2"/>
    <property type="match status" value="1"/>
</dbReference>
<evidence type="ECO:0008006" key="5">
    <source>
        <dbReference type="Google" id="ProtNLM"/>
    </source>
</evidence>
<sequence>TAEGTIADNGIVLLKSLVEQLKQKRQTLKELNDKIAVLLETPEELEAEILDAEELDSLIVEKVCLTDNLIELAKRNLDQYVLSHSPGNISTPSSSPQKGQTNQQPIPSTSQTEQENQQSNSPPSTGTSGSDFQSNTAASAENPPITPPITRLHHRRAHILFDEGSQRSFITSDVATKLDLKPEMQETISLSTFGGNTSSVKRIDTATVFVETAQEENIPIRVIIVPTIAAPHYLHWCQCKGTTTLKGTVISTKR</sequence>
<evidence type="ECO:0000256" key="2">
    <source>
        <dbReference type="SAM" id="MobiDB-lite"/>
    </source>
</evidence>
<dbReference type="Proteomes" id="UP001159405">
    <property type="component" value="Unassembled WGS sequence"/>
</dbReference>
<dbReference type="InterPro" id="IPR021109">
    <property type="entry name" value="Peptidase_aspartic_dom_sf"/>
</dbReference>
<feature type="coiled-coil region" evidence="1">
    <location>
        <begin position="11"/>
        <end position="48"/>
    </location>
</feature>
<evidence type="ECO:0000256" key="1">
    <source>
        <dbReference type="SAM" id="Coils"/>
    </source>
</evidence>
<comment type="caution">
    <text evidence="3">The sequence shown here is derived from an EMBL/GenBank/DDBJ whole genome shotgun (WGS) entry which is preliminary data.</text>
</comment>
<proteinExistence type="predicted"/>
<accession>A0ABN8NMS7</accession>
<feature type="region of interest" description="Disordered" evidence="2">
    <location>
        <begin position="84"/>
        <end position="149"/>
    </location>
</feature>
<protein>
    <recommendedName>
        <fullName evidence="5">Peptidase aspartic putative domain-containing protein</fullName>
    </recommendedName>
</protein>
<gene>
    <name evidence="3" type="ORF">PLOB_00021315</name>
</gene>
<evidence type="ECO:0000313" key="4">
    <source>
        <dbReference type="Proteomes" id="UP001159405"/>
    </source>
</evidence>
<dbReference type="EMBL" id="CALNXK010000025">
    <property type="protein sequence ID" value="CAH3113096.1"/>
    <property type="molecule type" value="Genomic_DNA"/>
</dbReference>
<feature type="non-terminal residue" evidence="3">
    <location>
        <position position="1"/>
    </location>
</feature>
<organism evidence="3 4">
    <name type="scientific">Porites lobata</name>
    <dbReference type="NCBI Taxonomy" id="104759"/>
    <lineage>
        <taxon>Eukaryota</taxon>
        <taxon>Metazoa</taxon>
        <taxon>Cnidaria</taxon>
        <taxon>Anthozoa</taxon>
        <taxon>Hexacorallia</taxon>
        <taxon>Scleractinia</taxon>
        <taxon>Fungiina</taxon>
        <taxon>Poritidae</taxon>
        <taxon>Porites</taxon>
    </lineage>
</organism>
<name>A0ABN8NMS7_9CNID</name>
<keyword evidence="4" id="KW-1185">Reference proteome</keyword>
<dbReference type="Gene3D" id="2.40.70.10">
    <property type="entry name" value="Acid Proteases"/>
    <property type="match status" value="1"/>
</dbReference>